<comment type="caution">
    <text evidence="3">The sequence shown here is derived from an EMBL/GenBank/DDBJ whole genome shotgun (WGS) entry which is preliminary data.</text>
</comment>
<dbReference type="AlphaFoldDB" id="A0A9P7EGT0"/>
<dbReference type="EMBL" id="JABBWG010000007">
    <property type="protein sequence ID" value="KAG1821148.1"/>
    <property type="molecule type" value="Genomic_DNA"/>
</dbReference>
<reference evidence="3" key="1">
    <citation type="journal article" date="2020" name="New Phytol.">
        <title>Comparative genomics reveals dynamic genome evolution in host specialist ectomycorrhizal fungi.</title>
        <authorList>
            <person name="Lofgren L.A."/>
            <person name="Nguyen N.H."/>
            <person name="Vilgalys R."/>
            <person name="Ruytinx J."/>
            <person name="Liao H.L."/>
            <person name="Branco S."/>
            <person name="Kuo A."/>
            <person name="LaButti K."/>
            <person name="Lipzen A."/>
            <person name="Andreopoulos W."/>
            <person name="Pangilinan J."/>
            <person name="Riley R."/>
            <person name="Hundley H."/>
            <person name="Na H."/>
            <person name="Barry K."/>
            <person name="Grigoriev I.V."/>
            <person name="Stajich J.E."/>
            <person name="Kennedy P.G."/>
        </authorList>
    </citation>
    <scope>NUCLEOTIDE SEQUENCE</scope>
    <source>
        <strain evidence="3">MN1</strain>
    </source>
</reference>
<dbReference type="OrthoDB" id="2800708at2759"/>
<keyword evidence="1" id="KW-0175">Coiled coil</keyword>
<gene>
    <name evidence="3" type="ORF">BJ212DRAFT_1478240</name>
</gene>
<feature type="compositionally biased region" description="Pro residues" evidence="2">
    <location>
        <begin position="508"/>
        <end position="520"/>
    </location>
</feature>
<protein>
    <submittedName>
        <fullName evidence="3">Uncharacterized protein</fullName>
    </submittedName>
</protein>
<dbReference type="GeneID" id="64633696"/>
<accession>A0A9P7EGT0</accession>
<feature type="region of interest" description="Disordered" evidence="2">
    <location>
        <begin position="272"/>
        <end position="296"/>
    </location>
</feature>
<dbReference type="RefSeq" id="XP_041196215.1">
    <property type="nucleotide sequence ID" value="XM_041339680.1"/>
</dbReference>
<evidence type="ECO:0000313" key="3">
    <source>
        <dbReference type="EMBL" id="KAG1821148.1"/>
    </source>
</evidence>
<sequence>MGHKDQRDDLKETLRKRDEQITCLEARIDAYIARTSETQARLLKTIDTVDSLKAQHVIDLAAKEHERVTLSHEIDRWRTFAKVLEVERDDLKDVVEDLIQKVHMSSDWSMWPCSRMDITKHLHQLPENHFKPSDTSCRDSEDILEYSASVITRLRTELDHERKAHCKVVEEANHRISELEAKVAAREVVLEASIRHHQKRDNIRSPLDHSRQARTPESEMPPPKPMTDEDCLRALVDSNTRNKSLEIEIRSLARKLERARDSVASPACISADATPVVGPSSPPKFASPDHPHQPVIPRKPLTTDTETHFTPTLHTVSILPADSHVVTRPLSYNSPTASSDSASQRSITQLDNQINLYTSQLVAFKAERKALVEVAVRKHRLSNGGEPPDFLQILVIEEECVRLASQVSHLEQELQHSRSSAKSREHELLKEIDALKLSLHQQSPNLYHAHDTQHLDDGIDIEKNMELATPLQPTAILSWNDPGLTSFPVDPLLIPLPFSPERKSSPIIPSPHPPPRPSSPHPVKLRRLEEGLEVARAQLAAKQLALDQLKFDMEELEHLLPEEPP</sequence>
<proteinExistence type="predicted"/>
<name>A0A9P7EGT0_9AGAM</name>
<dbReference type="Proteomes" id="UP000807769">
    <property type="component" value="Unassembled WGS sequence"/>
</dbReference>
<keyword evidence="4" id="KW-1185">Reference proteome</keyword>
<feature type="region of interest" description="Disordered" evidence="2">
    <location>
        <begin position="503"/>
        <end position="528"/>
    </location>
</feature>
<evidence type="ECO:0000313" key="4">
    <source>
        <dbReference type="Proteomes" id="UP000807769"/>
    </source>
</evidence>
<feature type="region of interest" description="Disordered" evidence="2">
    <location>
        <begin position="196"/>
        <end position="229"/>
    </location>
</feature>
<organism evidence="3 4">
    <name type="scientific">Suillus subaureus</name>
    <dbReference type="NCBI Taxonomy" id="48587"/>
    <lineage>
        <taxon>Eukaryota</taxon>
        <taxon>Fungi</taxon>
        <taxon>Dikarya</taxon>
        <taxon>Basidiomycota</taxon>
        <taxon>Agaricomycotina</taxon>
        <taxon>Agaricomycetes</taxon>
        <taxon>Agaricomycetidae</taxon>
        <taxon>Boletales</taxon>
        <taxon>Suillineae</taxon>
        <taxon>Suillaceae</taxon>
        <taxon>Suillus</taxon>
    </lineage>
</organism>
<feature type="coiled-coil region" evidence="1">
    <location>
        <begin position="235"/>
        <end position="262"/>
    </location>
</feature>
<evidence type="ECO:0000256" key="2">
    <source>
        <dbReference type="SAM" id="MobiDB-lite"/>
    </source>
</evidence>
<feature type="compositionally biased region" description="Basic and acidic residues" evidence="2">
    <location>
        <begin position="200"/>
        <end position="217"/>
    </location>
</feature>
<evidence type="ECO:0000256" key="1">
    <source>
        <dbReference type="SAM" id="Coils"/>
    </source>
</evidence>